<evidence type="ECO:0000313" key="1">
    <source>
        <dbReference type="EMBL" id="MDP9972437.1"/>
    </source>
</evidence>
<accession>A0AAW8EIH3</accession>
<dbReference type="EMBL" id="JAUSRV010000008">
    <property type="protein sequence ID" value="MDP9972437.1"/>
    <property type="molecule type" value="Genomic_DNA"/>
</dbReference>
<dbReference type="Proteomes" id="UP001224845">
    <property type="component" value="Unassembled WGS sequence"/>
</dbReference>
<proteinExistence type="predicted"/>
<gene>
    <name evidence="1" type="ORF">J2W39_003679</name>
</gene>
<comment type="caution">
    <text evidence="1">The sequence shown here is derived from an EMBL/GenBank/DDBJ whole genome shotgun (WGS) entry which is preliminary data.</text>
</comment>
<evidence type="ECO:0000313" key="2">
    <source>
        <dbReference type="Proteomes" id="UP001224845"/>
    </source>
</evidence>
<protein>
    <submittedName>
        <fullName evidence="1">Uncharacterized protein</fullName>
    </submittedName>
</protein>
<dbReference type="AlphaFoldDB" id="A0AAW8EIH3"/>
<name>A0AAW8EIH3_VARPD</name>
<reference evidence="1" key="1">
    <citation type="submission" date="2023-07" db="EMBL/GenBank/DDBJ databases">
        <title>Sorghum-associated microbial communities from plants grown in Nebraska, USA.</title>
        <authorList>
            <person name="Schachtman D."/>
        </authorList>
    </citation>
    <scope>NUCLEOTIDE SEQUENCE</scope>
    <source>
        <strain evidence="1">DS3315</strain>
    </source>
</reference>
<organism evidence="1 2">
    <name type="scientific">Variovorax paradoxus</name>
    <dbReference type="NCBI Taxonomy" id="34073"/>
    <lineage>
        <taxon>Bacteria</taxon>
        <taxon>Pseudomonadati</taxon>
        <taxon>Pseudomonadota</taxon>
        <taxon>Betaproteobacteria</taxon>
        <taxon>Burkholderiales</taxon>
        <taxon>Comamonadaceae</taxon>
        <taxon>Variovorax</taxon>
    </lineage>
</organism>
<sequence length="170" mass="18620">MSTLVDGEHPAILRIGGMRDLGNERRSHVQWIEEMVLAEGDELHLTLMSVDEATLPTEDVATDSEEHLVAQAEYEIELAENPPQPTKLERQRPSASLQLAVGAEPPIVASFGADGELLSLGATWNSWRPERFYLSLSSCSCEQAIAKQGGKDWFKGHVAQGETVVVRING</sequence>